<dbReference type="InterPro" id="IPR050109">
    <property type="entry name" value="HTH-type_TetR-like_transc_reg"/>
</dbReference>
<dbReference type="Pfam" id="PF00440">
    <property type="entry name" value="TetR_N"/>
    <property type="match status" value="1"/>
</dbReference>
<reference evidence="7 8" key="1">
    <citation type="submission" date="2022-03" db="EMBL/GenBank/DDBJ databases">
        <authorList>
            <person name="Brunel B."/>
        </authorList>
    </citation>
    <scope>NUCLEOTIDE SEQUENCE [LARGE SCALE GENOMIC DNA]</scope>
    <source>
        <strain evidence="7">STM5069sample</strain>
    </source>
</reference>
<dbReference type="Pfam" id="PF13977">
    <property type="entry name" value="TetR_C_6"/>
    <property type="match status" value="1"/>
</dbReference>
<sequence length="205" mass="22609">MRIPVADRREQLIDATIQVMRRDGVRSVTMRAVATEANASLAAVHYCFESKNALLGAAIGRWLKLMINDAVNVHVNRGIRSSVQAMLDAYWAAFEAMPEDLLAQFELALWAVRREKSRDLASTIYPMYIAELKSMLAKSLSLGGETCQWDLERLSRALLAVIDGCSLQYLSDPTSNARSLCGELVGLLLESAGIARSSSIRNSDM</sequence>
<feature type="DNA-binding region" description="H-T-H motif" evidence="5">
    <location>
        <begin position="29"/>
        <end position="48"/>
    </location>
</feature>
<dbReference type="SUPFAM" id="SSF46689">
    <property type="entry name" value="Homeodomain-like"/>
    <property type="match status" value="1"/>
</dbReference>
<comment type="caution">
    <text evidence="7">The sequence shown here is derived from an EMBL/GenBank/DDBJ whole genome shotgun (WGS) entry which is preliminary data.</text>
</comment>
<proteinExistence type="predicted"/>
<feature type="domain" description="HTH tetR-type" evidence="6">
    <location>
        <begin position="6"/>
        <end position="66"/>
    </location>
</feature>
<evidence type="ECO:0000313" key="8">
    <source>
        <dbReference type="Proteomes" id="UP001153050"/>
    </source>
</evidence>
<dbReference type="InterPro" id="IPR036271">
    <property type="entry name" value="Tet_transcr_reg_TetR-rel_C_sf"/>
</dbReference>
<protein>
    <submittedName>
        <fullName evidence="7">HTH tetR-type domain-containing protein</fullName>
    </submittedName>
</protein>
<keyword evidence="2" id="KW-0805">Transcription regulation</keyword>
<accession>A0ABM9EG64</accession>
<dbReference type="PROSITE" id="PS50977">
    <property type="entry name" value="HTH_TETR_2"/>
    <property type="match status" value="1"/>
</dbReference>
<dbReference type="PANTHER" id="PTHR30055:SF234">
    <property type="entry name" value="HTH-TYPE TRANSCRIPTIONAL REGULATOR BETI"/>
    <property type="match status" value="1"/>
</dbReference>
<evidence type="ECO:0000256" key="4">
    <source>
        <dbReference type="ARBA" id="ARBA00023163"/>
    </source>
</evidence>
<dbReference type="SUPFAM" id="SSF48498">
    <property type="entry name" value="Tetracyclin repressor-like, C-terminal domain"/>
    <property type="match status" value="1"/>
</dbReference>
<dbReference type="PANTHER" id="PTHR30055">
    <property type="entry name" value="HTH-TYPE TRANSCRIPTIONAL REGULATOR RUTR"/>
    <property type="match status" value="1"/>
</dbReference>
<dbReference type="InterPro" id="IPR001647">
    <property type="entry name" value="HTH_TetR"/>
</dbReference>
<name>A0ABM9EG64_9HYPH</name>
<organism evidence="7 8">
    <name type="scientific">Mesorhizobium escarrei</name>
    <dbReference type="NCBI Taxonomy" id="666018"/>
    <lineage>
        <taxon>Bacteria</taxon>
        <taxon>Pseudomonadati</taxon>
        <taxon>Pseudomonadota</taxon>
        <taxon>Alphaproteobacteria</taxon>
        <taxon>Hyphomicrobiales</taxon>
        <taxon>Phyllobacteriaceae</taxon>
        <taxon>Mesorhizobium</taxon>
    </lineage>
</organism>
<evidence type="ECO:0000256" key="1">
    <source>
        <dbReference type="ARBA" id="ARBA00022491"/>
    </source>
</evidence>
<dbReference type="Gene3D" id="1.10.357.10">
    <property type="entry name" value="Tetracycline Repressor, domain 2"/>
    <property type="match status" value="1"/>
</dbReference>
<dbReference type="Proteomes" id="UP001153050">
    <property type="component" value="Unassembled WGS sequence"/>
</dbReference>
<evidence type="ECO:0000313" key="7">
    <source>
        <dbReference type="EMBL" id="CAH2408344.1"/>
    </source>
</evidence>
<keyword evidence="8" id="KW-1185">Reference proteome</keyword>
<evidence type="ECO:0000259" key="6">
    <source>
        <dbReference type="PROSITE" id="PS50977"/>
    </source>
</evidence>
<dbReference type="InterPro" id="IPR009057">
    <property type="entry name" value="Homeodomain-like_sf"/>
</dbReference>
<keyword evidence="3 5" id="KW-0238">DNA-binding</keyword>
<evidence type="ECO:0000256" key="5">
    <source>
        <dbReference type="PROSITE-ProRule" id="PRU00335"/>
    </source>
</evidence>
<dbReference type="EMBL" id="CAKXZT010000166">
    <property type="protein sequence ID" value="CAH2408344.1"/>
    <property type="molecule type" value="Genomic_DNA"/>
</dbReference>
<evidence type="ECO:0000256" key="2">
    <source>
        <dbReference type="ARBA" id="ARBA00023015"/>
    </source>
</evidence>
<gene>
    <name evidence="7" type="ORF">MES5069_680049</name>
</gene>
<keyword evidence="4" id="KW-0804">Transcription</keyword>
<dbReference type="InterPro" id="IPR039538">
    <property type="entry name" value="BetI_C"/>
</dbReference>
<keyword evidence="1" id="KW-0678">Repressor</keyword>
<evidence type="ECO:0000256" key="3">
    <source>
        <dbReference type="ARBA" id="ARBA00023125"/>
    </source>
</evidence>